<dbReference type="FunFam" id="3.40.50.300:FF:000643">
    <property type="entry name" value="Small monomeric GTPase (Gtr2)"/>
    <property type="match status" value="1"/>
</dbReference>
<dbReference type="InterPro" id="IPR039400">
    <property type="entry name" value="RagC/D"/>
</dbReference>
<dbReference type="Gene3D" id="3.40.50.300">
    <property type="entry name" value="P-loop containing nucleotide triphosphate hydrolases"/>
    <property type="match status" value="1"/>
</dbReference>
<evidence type="ECO:0000256" key="8">
    <source>
        <dbReference type="SAM" id="Coils"/>
    </source>
</evidence>
<dbReference type="InterPro" id="IPR006762">
    <property type="entry name" value="Gtr1_RagA"/>
</dbReference>
<proteinExistence type="inferred from homology"/>
<dbReference type="CDD" id="cd11385">
    <property type="entry name" value="RagC_like"/>
    <property type="match status" value="1"/>
</dbReference>
<keyword evidence="3" id="KW-0547">Nucleotide-binding</keyword>
<dbReference type="Gene3D" id="3.30.450.190">
    <property type="match status" value="1"/>
</dbReference>
<comment type="subcellular location">
    <subcellularLocation>
        <location evidence="1">Endomembrane system</location>
    </subcellularLocation>
</comment>
<keyword evidence="4" id="KW-0378">Hydrolase</keyword>
<feature type="compositionally biased region" description="Basic and acidic residues" evidence="9">
    <location>
        <begin position="649"/>
        <end position="664"/>
    </location>
</feature>
<dbReference type="SUPFAM" id="SSF52540">
    <property type="entry name" value="P-loop containing nucleoside triphosphate hydrolases"/>
    <property type="match status" value="1"/>
</dbReference>
<keyword evidence="5" id="KW-0342">GTP-binding</keyword>
<evidence type="ECO:0000256" key="1">
    <source>
        <dbReference type="ARBA" id="ARBA00004308"/>
    </source>
</evidence>
<feature type="coiled-coil region" evidence="8">
    <location>
        <begin position="840"/>
        <end position="934"/>
    </location>
</feature>
<keyword evidence="6" id="KW-0472">Membrane</keyword>
<feature type="compositionally biased region" description="Polar residues" evidence="9">
    <location>
        <begin position="468"/>
        <end position="479"/>
    </location>
</feature>
<comment type="caution">
    <text evidence="10">The sequence shown here is derived from an EMBL/GenBank/DDBJ whole genome shotgun (WGS) entry which is preliminary data.</text>
</comment>
<comment type="similarity">
    <text evidence="2">Belongs to the GTR/RAG GTP-binding protein family.</text>
</comment>
<keyword evidence="11" id="KW-1185">Reference proteome</keyword>
<feature type="compositionally biased region" description="Low complexity" evidence="9">
    <location>
        <begin position="672"/>
        <end position="687"/>
    </location>
</feature>
<name>A0AA88XMK8_PINIB</name>
<feature type="region of interest" description="Disordered" evidence="9">
    <location>
        <begin position="334"/>
        <end position="424"/>
    </location>
</feature>
<gene>
    <name evidence="10" type="ORF">FSP39_015981</name>
</gene>
<dbReference type="GO" id="GO:0032007">
    <property type="term" value="P:negative regulation of TOR signaling"/>
    <property type="evidence" value="ECO:0007669"/>
    <property type="project" value="TreeGrafter"/>
</dbReference>
<dbReference type="InterPro" id="IPR007483">
    <property type="entry name" value="Hamartin"/>
</dbReference>
<feature type="region of interest" description="Disordered" evidence="9">
    <location>
        <begin position="600"/>
        <end position="709"/>
    </location>
</feature>
<feature type="compositionally biased region" description="Basic and acidic residues" evidence="9">
    <location>
        <begin position="376"/>
        <end position="391"/>
    </location>
</feature>
<evidence type="ECO:0000256" key="6">
    <source>
        <dbReference type="ARBA" id="ARBA00023136"/>
    </source>
</evidence>
<dbReference type="Pfam" id="PF04670">
    <property type="entry name" value="Gtr1_RagA"/>
    <property type="match status" value="1"/>
</dbReference>
<dbReference type="GO" id="GO:0033596">
    <property type="term" value="C:TSC1-TSC2 complex"/>
    <property type="evidence" value="ECO:0007669"/>
    <property type="project" value="TreeGrafter"/>
</dbReference>
<evidence type="ECO:0000256" key="2">
    <source>
        <dbReference type="ARBA" id="ARBA00007756"/>
    </source>
</evidence>
<reference evidence="10" key="1">
    <citation type="submission" date="2019-08" db="EMBL/GenBank/DDBJ databases">
        <title>The improved chromosome-level genome for the pearl oyster Pinctada fucata martensii using PacBio sequencing and Hi-C.</title>
        <authorList>
            <person name="Zheng Z."/>
        </authorList>
    </citation>
    <scope>NUCLEOTIDE SEQUENCE</scope>
    <source>
        <strain evidence="10">ZZ-2019</strain>
        <tissue evidence="10">Adductor muscle</tissue>
    </source>
</reference>
<feature type="region of interest" description="Disordered" evidence="9">
    <location>
        <begin position="447"/>
        <end position="518"/>
    </location>
</feature>
<keyword evidence="8" id="KW-0175">Coiled coil</keyword>
<protein>
    <submittedName>
        <fullName evidence="10">Uncharacterized protein</fullName>
    </submittedName>
</protein>
<dbReference type="Pfam" id="PF04388">
    <property type="entry name" value="Hamartin"/>
    <property type="match status" value="2"/>
</dbReference>
<dbReference type="PANTHER" id="PTHR15154">
    <property type="entry name" value="HAMARTIN"/>
    <property type="match status" value="1"/>
</dbReference>
<evidence type="ECO:0000256" key="5">
    <source>
        <dbReference type="ARBA" id="ARBA00023134"/>
    </source>
</evidence>
<evidence type="ECO:0000256" key="4">
    <source>
        <dbReference type="ARBA" id="ARBA00022801"/>
    </source>
</evidence>
<feature type="compositionally biased region" description="Basic and acidic residues" evidence="9">
    <location>
        <begin position="692"/>
        <end position="704"/>
    </location>
</feature>
<sequence length="1373" mass="154918">MIHIPLSPVKEAWLVNSLVDYYYISHSEEALGILTEIREPHDRHLVEKISEGIKTVEHRLQAFRLLLYIACKQPIWLHKLLSAPVFPAIIKCLKTEADVPVLMTGVMVLTILLPSLPVHMGSHLQEMFDIFSYAVAFSVKKPGNVPEVFLIHLQVALYALFHRLYGMFPYNFLIFLRHFYSKKENFSSYQEFIKPMLERVRLHPHLIDATRESETSQKRWKQMENHDILVECAKMSLDILEGTWEELSCPISPKFKLQYSGQDKSLVSDKSSVDIPQALHSDQQDLSVFTQPIAAESNLLWSPSLLVGLSTPPPSQRTTPATSLLETSSNQHLFQGLSGTPQATPPVVTPAETPPITDDSDGKTKKTSKAASLRGSDNRKLSGSSHGEKLHLNIIPGSSDSNRSVPPSPLKVSFISEPPHGTLKSQPIKSAVRELQFDFPPSLAEQKIQFPQPKNPKEMTKAPDVDTGSLSSEPSTSYHISPESRKMTLTGGTANPPQVSDGAVTADKNTVPADDPRGIEQENDLMESFSMDTLPKVIEKINSDDEDTMDKEVSDLTQAEQPVYLTAESVQKFMRNVNRIRFNSMTASNNMLSHFRNERAFGGQGRSRSCPQLPKGTPEEEDDIEEEQVSRSASKPDFVHHSVGLNKIESLEKPEISQETKPTDDTASVLPTSSVTDGNTTGSTVTTCPVLKEQDVNTSKKEGRMPSGSGNSGILDLLRHFLMPANLSVCHDCKQQTKEEEDKSPAGPDSAMFSVLSPMELLDQYFRLGSQVHAKELSKIPMTSKDTVNWTHFGGMPPPDEINILRGQLFMMENQILYERNKREMHAKRNRRLLRRITHANALEEQNKAQFDQIQILSTEIKNLQVSLKLLQAENQSLKEKQESNENETRVTLSACLIEKEDLMSAKAELNTLLVRQREEQDKLQQVLQLHQELLLMGELQQKYQEKLNMLKLENQMRPEQELMMNTMRDENKGLRSKLDKYRAEAEARHSRIEELDETLKQKSSYQDDPDASNFGTSFPRGFGYGVEETEDAPPTPTEYKPRILLMGLRRSGKSSIQKVVFHKVSPNETLFLESTNKIVKEDVLDCSFIQYQIWDLPGQDHINIFDTSSFDTESIINGCSAIIFVIDAQDEYMDALAKLHTTVTKAYHINPNIKFEVFIHKVDGLSDDHKIETQRDIHQRATDNLADDGLETVHLSFNLTSIYDHSIFEAFSKVVQKLIPQLPILENLLNILISNSGLEKAFLFDVVSKIYLATDSSPVDMQSYELCCDMIDVVIDVSYIYGQRDDAAFDEKSRSTIKLNNGTILYLREVNKYLALVCILREDSFEKQGVIDYNFMCFQQAIQEVFEVKQKGQKSLAVTSSGDYSQTNGTIK</sequence>
<dbReference type="GO" id="GO:0008285">
    <property type="term" value="P:negative regulation of cell population proliferation"/>
    <property type="evidence" value="ECO:0007669"/>
    <property type="project" value="TreeGrafter"/>
</dbReference>
<dbReference type="FunFam" id="3.30.450.190:FF:000001">
    <property type="entry name" value="Ras-related GTP-binding protein C"/>
    <property type="match status" value="1"/>
</dbReference>
<feature type="compositionally biased region" description="Basic and acidic residues" evidence="9">
    <location>
        <begin position="455"/>
        <end position="464"/>
    </location>
</feature>
<comment type="catalytic activity">
    <reaction evidence="7">
        <text>GTP + H2O = GDP + phosphate + H(+)</text>
        <dbReference type="Rhea" id="RHEA:19669"/>
        <dbReference type="ChEBI" id="CHEBI:15377"/>
        <dbReference type="ChEBI" id="CHEBI:15378"/>
        <dbReference type="ChEBI" id="CHEBI:37565"/>
        <dbReference type="ChEBI" id="CHEBI:43474"/>
        <dbReference type="ChEBI" id="CHEBI:58189"/>
    </reaction>
    <physiologicalReaction direction="left-to-right" evidence="7">
        <dbReference type="Rhea" id="RHEA:19670"/>
    </physiologicalReaction>
</comment>
<evidence type="ECO:0000256" key="7">
    <source>
        <dbReference type="ARBA" id="ARBA00049117"/>
    </source>
</evidence>
<feature type="compositionally biased region" description="Polar residues" evidence="9">
    <location>
        <begin position="396"/>
        <end position="405"/>
    </location>
</feature>
<evidence type="ECO:0000313" key="10">
    <source>
        <dbReference type="EMBL" id="KAK3088192.1"/>
    </source>
</evidence>
<organism evidence="10 11">
    <name type="scientific">Pinctada imbricata</name>
    <name type="common">Atlantic pearl-oyster</name>
    <name type="synonym">Pinctada martensii</name>
    <dbReference type="NCBI Taxonomy" id="66713"/>
    <lineage>
        <taxon>Eukaryota</taxon>
        <taxon>Metazoa</taxon>
        <taxon>Spiralia</taxon>
        <taxon>Lophotrochozoa</taxon>
        <taxon>Mollusca</taxon>
        <taxon>Bivalvia</taxon>
        <taxon>Autobranchia</taxon>
        <taxon>Pteriomorphia</taxon>
        <taxon>Pterioida</taxon>
        <taxon>Pterioidea</taxon>
        <taxon>Pteriidae</taxon>
        <taxon>Pinctada</taxon>
    </lineage>
</organism>
<dbReference type="Proteomes" id="UP001186944">
    <property type="component" value="Unassembled WGS sequence"/>
</dbReference>
<dbReference type="GO" id="GO:0012505">
    <property type="term" value="C:endomembrane system"/>
    <property type="evidence" value="ECO:0007669"/>
    <property type="project" value="UniProtKB-SubCell"/>
</dbReference>
<dbReference type="GO" id="GO:0016787">
    <property type="term" value="F:hydrolase activity"/>
    <property type="evidence" value="ECO:0007669"/>
    <property type="project" value="UniProtKB-KW"/>
</dbReference>
<feature type="coiled-coil region" evidence="8">
    <location>
        <begin position="965"/>
        <end position="1003"/>
    </location>
</feature>
<dbReference type="GO" id="GO:0051726">
    <property type="term" value="P:regulation of cell cycle"/>
    <property type="evidence" value="ECO:0007669"/>
    <property type="project" value="TreeGrafter"/>
</dbReference>
<dbReference type="EMBL" id="VSWD01000011">
    <property type="protein sequence ID" value="KAK3088192.1"/>
    <property type="molecule type" value="Genomic_DNA"/>
</dbReference>
<dbReference type="InterPro" id="IPR027417">
    <property type="entry name" value="P-loop_NTPase"/>
</dbReference>
<dbReference type="GO" id="GO:0005525">
    <property type="term" value="F:GTP binding"/>
    <property type="evidence" value="ECO:0007669"/>
    <property type="project" value="UniProtKB-KW"/>
</dbReference>
<evidence type="ECO:0000256" key="9">
    <source>
        <dbReference type="SAM" id="MobiDB-lite"/>
    </source>
</evidence>
<evidence type="ECO:0000313" key="11">
    <source>
        <dbReference type="Proteomes" id="UP001186944"/>
    </source>
</evidence>
<evidence type="ECO:0000256" key="3">
    <source>
        <dbReference type="ARBA" id="ARBA00022741"/>
    </source>
</evidence>
<dbReference type="PANTHER" id="PTHR15154:SF2">
    <property type="entry name" value="HAMARTIN"/>
    <property type="match status" value="1"/>
</dbReference>
<accession>A0AA88XMK8</accession>